<dbReference type="AlphaFoldDB" id="A0AAD3CIX2"/>
<feature type="region of interest" description="Disordered" evidence="2">
    <location>
        <begin position="714"/>
        <end position="740"/>
    </location>
</feature>
<dbReference type="InterPro" id="IPR015943">
    <property type="entry name" value="WD40/YVTN_repeat-like_dom_sf"/>
</dbReference>
<dbReference type="EMBL" id="BLLK01000022">
    <property type="protein sequence ID" value="GFH45644.1"/>
    <property type="molecule type" value="Genomic_DNA"/>
</dbReference>
<accession>A0AAD3CIX2</accession>
<evidence type="ECO:0008006" key="5">
    <source>
        <dbReference type="Google" id="ProtNLM"/>
    </source>
</evidence>
<dbReference type="InterPro" id="IPR052993">
    <property type="entry name" value="CFA-57"/>
</dbReference>
<protein>
    <recommendedName>
        <fullName evidence="5">Cilia- and flagella-associated protein 57</fullName>
    </recommendedName>
</protein>
<gene>
    <name evidence="3" type="ORF">CTEN210_02118</name>
</gene>
<dbReference type="PANTHER" id="PTHR32215">
    <property type="entry name" value="CILIA- AND FLAGELLA-ASSOCIATED PROTEIN 57"/>
    <property type="match status" value="1"/>
</dbReference>
<sequence>MNSFSIFELELEKKITDSTTPVFDIKVCKTPILCTLNEDGVSIWNVQTGEKYFSKHLSSRPKWISLHPSGFQLCIGFEECVKCFHVLNNDLDSYWNFKGSSPFGCFNEGGNELGLIEKNAVHIFDFVSGEKVQSLSVGKKIEKFLWMNCDTNMLVQDESKNTLSLWNLSTNSILKEYTQFKNESVGLDFASITSEQVWLSHETGVSMIPVPSMSKGQEIITFQNQTVLRMLSSHEHNSFCVFLLDDSTIQVIDTVSKAKVDLKLANDEQPTTFAITSDDKHIVVGYGYGCLEVYNVKDNRCLGTMLTEVEASADDSKKHPLGLLVTSDYYEEKQNALHSLNSTLREITREFESQRHEMEHTLQEEKRLLCEKSQKQEDDVANTLKAVEDKMNGMMRKYHTEFNHTKEVFDVKFSRQEKEHFRKVENLEHHFHEERRIQSIELQELEGNINKIEKQNNNAIVELKEEVHAEISTLNMVNKKFESENKSKKKKIKEIRNQLEDEVDEQISQTKEDFQQRLQDEQSKTLKIWSTSGVLRKKNNALNLFLGEQKETVKLMLEREETLSRTVEDMEAVILALEKELTKSKQMKSIVQQKLDYLEVQKKELQSFQAELFHSKTTLERDLNDTTAIDNIHEKIRSGEDLLKELGVDNNDVGTYILATTNSLQQLNSELKQQELKKRQLSRTLNGLKEKTYGILQSIQDPKLPNEVKSLCSSLEQTPTREKVTDEDGSNNSSVTDSLKQEIVRKQRELNELRTKSDKECGSLREDNQKLLQEIRVRKEENEKVRDQLKAFRSEKLAPLI</sequence>
<keyword evidence="1" id="KW-0175">Coiled coil</keyword>
<dbReference type="Gene3D" id="2.130.10.10">
    <property type="entry name" value="YVTN repeat-like/Quinoprotein amine dehydrogenase"/>
    <property type="match status" value="1"/>
</dbReference>
<dbReference type="InterPro" id="IPR036322">
    <property type="entry name" value="WD40_repeat_dom_sf"/>
</dbReference>
<evidence type="ECO:0000256" key="1">
    <source>
        <dbReference type="SAM" id="Coils"/>
    </source>
</evidence>
<name>A0AAD3CIX2_9STRA</name>
<evidence type="ECO:0000313" key="3">
    <source>
        <dbReference type="EMBL" id="GFH45644.1"/>
    </source>
</evidence>
<dbReference type="PANTHER" id="PTHR32215:SF0">
    <property type="entry name" value="CILIA- AND FLAGELLA-ASSOCIATED PROTEIN 57"/>
    <property type="match status" value="1"/>
</dbReference>
<evidence type="ECO:0000256" key="2">
    <source>
        <dbReference type="SAM" id="MobiDB-lite"/>
    </source>
</evidence>
<keyword evidence="4" id="KW-1185">Reference proteome</keyword>
<dbReference type="Proteomes" id="UP001054902">
    <property type="component" value="Unassembled WGS sequence"/>
</dbReference>
<comment type="caution">
    <text evidence="3">The sequence shown here is derived from an EMBL/GenBank/DDBJ whole genome shotgun (WGS) entry which is preliminary data.</text>
</comment>
<evidence type="ECO:0000313" key="4">
    <source>
        <dbReference type="Proteomes" id="UP001054902"/>
    </source>
</evidence>
<reference evidence="3 4" key="1">
    <citation type="journal article" date="2021" name="Sci. Rep.">
        <title>The genome of the diatom Chaetoceros tenuissimus carries an ancient integrated fragment of an extant virus.</title>
        <authorList>
            <person name="Hongo Y."/>
            <person name="Kimura K."/>
            <person name="Takaki Y."/>
            <person name="Yoshida Y."/>
            <person name="Baba S."/>
            <person name="Kobayashi G."/>
            <person name="Nagasaki K."/>
            <person name="Hano T."/>
            <person name="Tomaru Y."/>
        </authorList>
    </citation>
    <scope>NUCLEOTIDE SEQUENCE [LARGE SCALE GENOMIC DNA]</scope>
    <source>
        <strain evidence="3 4">NIES-3715</strain>
    </source>
</reference>
<feature type="coiled-coil region" evidence="1">
    <location>
        <begin position="560"/>
        <end position="587"/>
    </location>
</feature>
<dbReference type="SUPFAM" id="SSF50978">
    <property type="entry name" value="WD40 repeat-like"/>
    <property type="match status" value="1"/>
</dbReference>
<organism evidence="3 4">
    <name type="scientific">Chaetoceros tenuissimus</name>
    <dbReference type="NCBI Taxonomy" id="426638"/>
    <lineage>
        <taxon>Eukaryota</taxon>
        <taxon>Sar</taxon>
        <taxon>Stramenopiles</taxon>
        <taxon>Ochrophyta</taxon>
        <taxon>Bacillariophyta</taxon>
        <taxon>Coscinodiscophyceae</taxon>
        <taxon>Chaetocerotophycidae</taxon>
        <taxon>Chaetocerotales</taxon>
        <taxon>Chaetocerotaceae</taxon>
        <taxon>Chaetoceros</taxon>
    </lineage>
</organism>
<feature type="coiled-coil region" evidence="1">
    <location>
        <begin position="435"/>
        <end position="509"/>
    </location>
</feature>
<proteinExistence type="predicted"/>
<feature type="coiled-coil region" evidence="1">
    <location>
        <begin position="330"/>
        <end position="364"/>
    </location>
</feature>
<feature type="coiled-coil region" evidence="1">
    <location>
        <begin position="657"/>
        <end position="691"/>
    </location>
</feature>